<dbReference type="Pfam" id="PF13228">
    <property type="entry name" value="DUF4037"/>
    <property type="match status" value="1"/>
</dbReference>
<sequence>MQETLWVIQNGVVLKNSELLEKWRSTIQYPRSIQAKIVESHLEVITSCDLQLHAHRGDVALLFGLISGMQKRIVYLLFALNGSFSIGTKNMAKSLSAFEIKPRDTWLRFQEAYKAHLSSCVEETELLIDEVVELVQEHLPEVSVTELNRFQAFRRSAWSPTI</sequence>
<evidence type="ECO:0000313" key="2">
    <source>
        <dbReference type="EMBL" id="MFC3700814.1"/>
    </source>
</evidence>
<feature type="domain" description="DUF4037" evidence="1">
    <location>
        <begin position="2"/>
        <end position="86"/>
    </location>
</feature>
<dbReference type="EMBL" id="JBHRYN010000007">
    <property type="protein sequence ID" value="MFC3700814.1"/>
    <property type="molecule type" value="Genomic_DNA"/>
</dbReference>
<dbReference type="RefSeq" id="WP_377362290.1">
    <property type="nucleotide sequence ID" value="NZ_JBHRYN010000007.1"/>
</dbReference>
<comment type="caution">
    <text evidence="2">The sequence shown here is derived from an EMBL/GenBank/DDBJ whole genome shotgun (WGS) entry which is preliminary data.</text>
</comment>
<organism evidence="2 3">
    <name type="scientific">Reinekea marina</name>
    <dbReference type="NCBI Taxonomy" id="1310421"/>
    <lineage>
        <taxon>Bacteria</taxon>
        <taxon>Pseudomonadati</taxon>
        <taxon>Pseudomonadota</taxon>
        <taxon>Gammaproteobacteria</taxon>
        <taxon>Oceanospirillales</taxon>
        <taxon>Saccharospirillaceae</taxon>
        <taxon>Reinekea</taxon>
    </lineage>
</organism>
<accession>A0ABV7WPP8</accession>
<dbReference type="InterPro" id="IPR025117">
    <property type="entry name" value="DUF4037"/>
</dbReference>
<evidence type="ECO:0000259" key="1">
    <source>
        <dbReference type="Pfam" id="PF13228"/>
    </source>
</evidence>
<proteinExistence type="predicted"/>
<protein>
    <submittedName>
        <fullName evidence="2">DUF4037 domain-containing protein</fullName>
    </submittedName>
</protein>
<name>A0ABV7WPP8_9GAMM</name>
<keyword evidence="3" id="KW-1185">Reference proteome</keyword>
<reference evidence="3" key="1">
    <citation type="journal article" date="2019" name="Int. J. Syst. Evol. Microbiol.">
        <title>The Global Catalogue of Microorganisms (GCM) 10K type strain sequencing project: providing services to taxonomists for standard genome sequencing and annotation.</title>
        <authorList>
            <consortium name="The Broad Institute Genomics Platform"/>
            <consortium name="The Broad Institute Genome Sequencing Center for Infectious Disease"/>
            <person name="Wu L."/>
            <person name="Ma J."/>
        </authorList>
    </citation>
    <scope>NUCLEOTIDE SEQUENCE [LARGE SCALE GENOMIC DNA]</scope>
    <source>
        <strain evidence="3">CECT 8288</strain>
    </source>
</reference>
<evidence type="ECO:0000313" key="3">
    <source>
        <dbReference type="Proteomes" id="UP001595710"/>
    </source>
</evidence>
<gene>
    <name evidence="2" type="ORF">ACFOND_04105</name>
</gene>
<dbReference type="Proteomes" id="UP001595710">
    <property type="component" value="Unassembled WGS sequence"/>
</dbReference>